<reference evidence="2 3" key="1">
    <citation type="submission" date="2023-04" db="EMBL/GenBank/DDBJ databases">
        <title>The genome sequence of Polyangium sorediatum DSM14670.</title>
        <authorList>
            <person name="Zhang X."/>
        </authorList>
    </citation>
    <scope>NUCLEOTIDE SEQUENCE [LARGE SCALE GENOMIC DNA]</scope>
    <source>
        <strain evidence="2 3">DSM 14670</strain>
    </source>
</reference>
<evidence type="ECO:0000313" key="2">
    <source>
        <dbReference type="EMBL" id="MDI1433287.1"/>
    </source>
</evidence>
<evidence type="ECO:0008006" key="4">
    <source>
        <dbReference type="Google" id="ProtNLM"/>
    </source>
</evidence>
<dbReference type="EMBL" id="JARZHI010000028">
    <property type="protein sequence ID" value="MDI1433287.1"/>
    <property type="molecule type" value="Genomic_DNA"/>
</dbReference>
<proteinExistence type="predicted"/>
<sequence>MRMTLVLPSLLLALAASTTTSTPARADDAPDVDVDDLRTFKRRRFPLLPTAGLVLGPSFGAPTTRFFGGAWLGAAHYPMSGPHTFFWSLAGALEVQSAGDEIAFPWGVDLRIGSAWFSTTRRYLLQGTVYLLGGYRFASALDSGSARFGIGASSPAFFLGAVRTIFFPVPSTLELVGVLPRDAPARFELRFGWSY</sequence>
<dbReference type="RefSeq" id="WP_136966623.1">
    <property type="nucleotide sequence ID" value="NZ_JARZHI010000028.1"/>
</dbReference>
<comment type="caution">
    <text evidence="2">The sequence shown here is derived from an EMBL/GenBank/DDBJ whole genome shotgun (WGS) entry which is preliminary data.</text>
</comment>
<evidence type="ECO:0000313" key="3">
    <source>
        <dbReference type="Proteomes" id="UP001160301"/>
    </source>
</evidence>
<keyword evidence="3" id="KW-1185">Reference proteome</keyword>
<evidence type="ECO:0000256" key="1">
    <source>
        <dbReference type="SAM" id="SignalP"/>
    </source>
</evidence>
<accession>A0ABT6NY52</accession>
<protein>
    <recommendedName>
        <fullName evidence="4">Secreted protein</fullName>
    </recommendedName>
</protein>
<gene>
    <name evidence="2" type="ORF">QHF89_27570</name>
</gene>
<organism evidence="2 3">
    <name type="scientific">Polyangium sorediatum</name>
    <dbReference type="NCBI Taxonomy" id="889274"/>
    <lineage>
        <taxon>Bacteria</taxon>
        <taxon>Pseudomonadati</taxon>
        <taxon>Myxococcota</taxon>
        <taxon>Polyangia</taxon>
        <taxon>Polyangiales</taxon>
        <taxon>Polyangiaceae</taxon>
        <taxon>Polyangium</taxon>
    </lineage>
</organism>
<keyword evidence="1" id="KW-0732">Signal</keyword>
<feature type="chain" id="PRO_5046155416" description="Secreted protein" evidence="1">
    <location>
        <begin position="27"/>
        <end position="195"/>
    </location>
</feature>
<feature type="signal peptide" evidence="1">
    <location>
        <begin position="1"/>
        <end position="26"/>
    </location>
</feature>
<name>A0ABT6NY52_9BACT</name>
<dbReference type="Proteomes" id="UP001160301">
    <property type="component" value="Unassembled WGS sequence"/>
</dbReference>